<dbReference type="NCBIfam" id="TIGR01069">
    <property type="entry name" value="mutS2"/>
    <property type="match status" value="1"/>
</dbReference>
<evidence type="ECO:0000256" key="5">
    <source>
        <dbReference type="SAM" id="MobiDB-lite"/>
    </source>
</evidence>
<sequence>MKGFDQQTLHDLEFNQIREWLAAFSIGATAQNRLENLAPNNDFDTIEFELLRLNEFKRIRVEGESFPALDFEELLAEIKLLPIHNAVLQQEGFVRITRASELVNHMLHFFDKRSQDFPNLFALLNNVYFTRELIEAIEKVFDRRGQIKDDASAELYAIRQQIAKLRNQINRNFDKEMRRYLKEGLLGDTKEAFINERRVLTVQSSHKRKIGGMVVGSSKTGSLTFIEPAINIPLNNELEMSLDDERKEIFRILRELTREIAHHLPLIEAYQELLTEFDFINAKTKLALDLNANLPGIVRNTRIELIDAFHPILWKTNKALGKVTLPQSLVLDATSRMLVISGPNAGGKSITLKTIGLLQIMLQAGLLIPVHENSKFCFFQQVLTDIGDNQSIENELSTYSYRLKRMKFFLKVSNRRTLLLLDEFGTGSDPELGGALAEVFFEELYKRKSYGVITTHYANIKLKADRLPNAVNGCMLFNTETLEPLYRFSMGQPGSSFTFEVAQMNGIPLDLIEQAKGKLDQNRVKMDHLLNELNREKMYLQRLNKEHIEAQELANHAREEFIEKKQRIDERLRNQQELAEKNNLFINSGKKMKSFIDRYQTRTRKKDANKPLMEDVRKYLMVEKSKIEEAKRKVELMKAEAKPQKPVAKKRKTQKPEEDTYQRDKIVVGSTVKMIETKQNGTVEEIKGHMLTVTFGFMRLKVEREKLMWIK</sequence>
<accession>A0A556MZ21</accession>
<gene>
    <name evidence="7" type="ORF">FO442_10670</name>
</gene>
<dbReference type="SMART" id="SM00534">
    <property type="entry name" value="MUTSac"/>
    <property type="match status" value="1"/>
</dbReference>
<dbReference type="OrthoDB" id="9808166at2"/>
<dbReference type="InterPro" id="IPR000432">
    <property type="entry name" value="DNA_mismatch_repair_MutS_C"/>
</dbReference>
<dbReference type="PIRSF" id="PIRSF005814">
    <property type="entry name" value="MutS_YshD"/>
    <property type="match status" value="1"/>
</dbReference>
<keyword evidence="2" id="KW-0067">ATP-binding</keyword>
<feature type="domain" description="DNA mismatch repair proteins mutS family" evidence="6">
    <location>
        <begin position="335"/>
        <end position="520"/>
    </location>
</feature>
<dbReference type="GO" id="GO:0045910">
    <property type="term" value="P:negative regulation of DNA recombination"/>
    <property type="evidence" value="ECO:0007669"/>
    <property type="project" value="InterPro"/>
</dbReference>
<dbReference type="EMBL" id="VLPL01000004">
    <property type="protein sequence ID" value="TSJ45048.1"/>
    <property type="molecule type" value="Genomic_DNA"/>
</dbReference>
<dbReference type="PANTHER" id="PTHR48466:SF2">
    <property type="entry name" value="OS10G0509000 PROTEIN"/>
    <property type="match status" value="1"/>
</dbReference>
<keyword evidence="4" id="KW-0175">Coiled coil</keyword>
<dbReference type="GO" id="GO:0016887">
    <property type="term" value="F:ATP hydrolysis activity"/>
    <property type="evidence" value="ECO:0007669"/>
    <property type="project" value="InterPro"/>
</dbReference>
<feature type="coiled-coil region" evidence="4">
    <location>
        <begin position="512"/>
        <end position="582"/>
    </location>
</feature>
<dbReference type="Proteomes" id="UP000316008">
    <property type="component" value="Unassembled WGS sequence"/>
</dbReference>
<comment type="caution">
    <text evidence="7">The sequence shown here is derived from an EMBL/GenBank/DDBJ whole genome shotgun (WGS) entry which is preliminary data.</text>
</comment>
<dbReference type="AlphaFoldDB" id="A0A556MZ21"/>
<dbReference type="SUPFAM" id="SSF52540">
    <property type="entry name" value="P-loop containing nucleoside triphosphate hydrolases"/>
    <property type="match status" value="1"/>
</dbReference>
<evidence type="ECO:0000313" key="8">
    <source>
        <dbReference type="Proteomes" id="UP000316008"/>
    </source>
</evidence>
<name>A0A556MZ21_9FLAO</name>
<dbReference type="GO" id="GO:0006298">
    <property type="term" value="P:mismatch repair"/>
    <property type="evidence" value="ECO:0007669"/>
    <property type="project" value="InterPro"/>
</dbReference>
<keyword evidence="8" id="KW-1185">Reference proteome</keyword>
<evidence type="ECO:0000259" key="6">
    <source>
        <dbReference type="SMART" id="SM00534"/>
    </source>
</evidence>
<dbReference type="GO" id="GO:0004519">
    <property type="term" value="F:endonuclease activity"/>
    <property type="evidence" value="ECO:0007669"/>
    <property type="project" value="InterPro"/>
</dbReference>
<dbReference type="InterPro" id="IPR036187">
    <property type="entry name" value="DNA_mismatch_repair_MutS_sf"/>
</dbReference>
<dbReference type="GO" id="GO:0030983">
    <property type="term" value="F:mismatched DNA binding"/>
    <property type="evidence" value="ECO:0007669"/>
    <property type="project" value="InterPro"/>
</dbReference>
<keyword evidence="1" id="KW-0547">Nucleotide-binding</keyword>
<dbReference type="SUPFAM" id="SSF48334">
    <property type="entry name" value="DNA repair protein MutS, domain III"/>
    <property type="match status" value="1"/>
</dbReference>
<evidence type="ECO:0000256" key="1">
    <source>
        <dbReference type="ARBA" id="ARBA00022741"/>
    </source>
</evidence>
<dbReference type="InterPro" id="IPR027417">
    <property type="entry name" value="P-loop_NTPase"/>
</dbReference>
<dbReference type="Gene3D" id="3.40.50.300">
    <property type="entry name" value="P-loop containing nucleotide triphosphate hydrolases"/>
    <property type="match status" value="1"/>
</dbReference>
<dbReference type="RefSeq" id="WP_144333167.1">
    <property type="nucleotide sequence ID" value="NZ_VLPL01000004.1"/>
</dbReference>
<dbReference type="Pfam" id="PF00488">
    <property type="entry name" value="MutS_V"/>
    <property type="match status" value="1"/>
</dbReference>
<evidence type="ECO:0000256" key="3">
    <source>
        <dbReference type="ARBA" id="ARBA00023125"/>
    </source>
</evidence>
<evidence type="ECO:0000256" key="2">
    <source>
        <dbReference type="ARBA" id="ARBA00022840"/>
    </source>
</evidence>
<dbReference type="GO" id="GO:0140664">
    <property type="term" value="F:ATP-dependent DNA damage sensor activity"/>
    <property type="evidence" value="ECO:0007669"/>
    <property type="project" value="InterPro"/>
</dbReference>
<proteinExistence type="predicted"/>
<protein>
    <submittedName>
        <fullName evidence="7">DNA mismatch repair protein MutS</fullName>
    </submittedName>
</protein>
<dbReference type="GO" id="GO:0005524">
    <property type="term" value="F:ATP binding"/>
    <property type="evidence" value="ECO:0007669"/>
    <property type="project" value="UniProtKB-KW"/>
</dbReference>
<dbReference type="InterPro" id="IPR045076">
    <property type="entry name" value="MutS"/>
</dbReference>
<organism evidence="7 8">
    <name type="scientific">Fluviicola chungangensis</name>
    <dbReference type="NCBI Taxonomy" id="2597671"/>
    <lineage>
        <taxon>Bacteria</taxon>
        <taxon>Pseudomonadati</taxon>
        <taxon>Bacteroidota</taxon>
        <taxon>Flavobacteriia</taxon>
        <taxon>Flavobacteriales</taxon>
        <taxon>Crocinitomicaceae</taxon>
        <taxon>Fluviicola</taxon>
    </lineage>
</organism>
<evidence type="ECO:0000256" key="4">
    <source>
        <dbReference type="SAM" id="Coils"/>
    </source>
</evidence>
<evidence type="ECO:0000313" key="7">
    <source>
        <dbReference type="EMBL" id="TSJ45048.1"/>
    </source>
</evidence>
<keyword evidence="3" id="KW-0238">DNA-binding</keyword>
<reference evidence="7 8" key="1">
    <citation type="submission" date="2019-07" db="EMBL/GenBank/DDBJ databases">
        <authorList>
            <person name="Huq M.A."/>
        </authorList>
    </citation>
    <scope>NUCLEOTIDE SEQUENCE [LARGE SCALE GENOMIC DNA]</scope>
    <source>
        <strain evidence="7 8">MAH-3</strain>
    </source>
</reference>
<dbReference type="PANTHER" id="PTHR48466">
    <property type="entry name" value="OS10G0509000 PROTEIN-RELATED"/>
    <property type="match status" value="1"/>
</dbReference>
<dbReference type="InterPro" id="IPR005747">
    <property type="entry name" value="MutS2"/>
</dbReference>
<feature type="region of interest" description="Disordered" evidence="5">
    <location>
        <begin position="639"/>
        <end position="661"/>
    </location>
</feature>